<gene>
    <name evidence="6" type="ORF">GCM10007940_46000</name>
</gene>
<dbReference type="EMBL" id="BSOH01000037">
    <property type="protein sequence ID" value="GLR19984.1"/>
    <property type="molecule type" value="Genomic_DNA"/>
</dbReference>
<feature type="active site" description="Acyl-thioester intermediate" evidence="3">
    <location>
        <position position="151"/>
    </location>
</feature>
<evidence type="ECO:0000259" key="5">
    <source>
        <dbReference type="Pfam" id="PF02797"/>
    </source>
</evidence>
<keyword evidence="7" id="KW-1185">Reference proteome</keyword>
<comment type="similarity">
    <text evidence="1">Belongs to the thiolase-like superfamily. Chalcone/stilbene synthases family.</text>
</comment>
<reference evidence="6" key="2">
    <citation type="submission" date="2023-01" db="EMBL/GenBank/DDBJ databases">
        <title>Draft genome sequence of Portibacter lacus strain NBRC 108769.</title>
        <authorList>
            <person name="Sun Q."/>
            <person name="Mori K."/>
        </authorList>
    </citation>
    <scope>NUCLEOTIDE SEQUENCE</scope>
    <source>
        <strain evidence="6">NBRC 108769</strain>
    </source>
</reference>
<reference evidence="6" key="1">
    <citation type="journal article" date="2014" name="Int. J. Syst. Evol. Microbiol.">
        <title>Complete genome sequence of Corynebacterium casei LMG S-19264T (=DSM 44701T), isolated from a smear-ripened cheese.</title>
        <authorList>
            <consortium name="US DOE Joint Genome Institute (JGI-PGF)"/>
            <person name="Walter F."/>
            <person name="Albersmeier A."/>
            <person name="Kalinowski J."/>
            <person name="Ruckert C."/>
        </authorList>
    </citation>
    <scope>NUCLEOTIDE SEQUENCE</scope>
    <source>
        <strain evidence="6">NBRC 108769</strain>
    </source>
</reference>
<dbReference type="GO" id="GO:0030639">
    <property type="term" value="P:polyketide biosynthetic process"/>
    <property type="evidence" value="ECO:0007669"/>
    <property type="project" value="TreeGrafter"/>
</dbReference>
<proteinExistence type="inferred from homology"/>
<dbReference type="InterPro" id="IPR001099">
    <property type="entry name" value="Chalcone/stilbene_synt_N"/>
</dbReference>
<dbReference type="InterPro" id="IPR012328">
    <property type="entry name" value="Chalcone/stilbene_synt_C"/>
</dbReference>
<evidence type="ECO:0000259" key="4">
    <source>
        <dbReference type="Pfam" id="PF00195"/>
    </source>
</evidence>
<organism evidence="6 7">
    <name type="scientific">Portibacter lacus</name>
    <dbReference type="NCBI Taxonomy" id="1099794"/>
    <lineage>
        <taxon>Bacteria</taxon>
        <taxon>Pseudomonadati</taxon>
        <taxon>Bacteroidota</taxon>
        <taxon>Saprospiria</taxon>
        <taxon>Saprospirales</taxon>
        <taxon>Haliscomenobacteraceae</taxon>
        <taxon>Portibacter</taxon>
    </lineage>
</organism>
<dbReference type="GO" id="GO:0016747">
    <property type="term" value="F:acyltransferase activity, transferring groups other than amino-acyl groups"/>
    <property type="evidence" value="ECO:0007669"/>
    <property type="project" value="InterPro"/>
</dbReference>
<dbReference type="CDD" id="cd00831">
    <property type="entry name" value="CHS_like"/>
    <property type="match status" value="1"/>
</dbReference>
<dbReference type="Gene3D" id="3.40.47.10">
    <property type="match status" value="2"/>
</dbReference>
<keyword evidence="2" id="KW-0808">Transferase</keyword>
<dbReference type="RefSeq" id="WP_235293508.1">
    <property type="nucleotide sequence ID" value="NZ_BSOH01000037.1"/>
</dbReference>
<dbReference type="PANTHER" id="PTHR11877">
    <property type="entry name" value="HYDROXYMETHYLGLUTARYL-COA SYNTHASE"/>
    <property type="match status" value="1"/>
</dbReference>
<feature type="domain" description="Chalcone/stilbene synthase N-terminal" evidence="4">
    <location>
        <begin position="6"/>
        <end position="210"/>
    </location>
</feature>
<comment type="caution">
    <text evidence="6">The sequence shown here is derived from an EMBL/GenBank/DDBJ whole genome shotgun (WGS) entry which is preliminary data.</text>
</comment>
<evidence type="ECO:0000313" key="7">
    <source>
        <dbReference type="Proteomes" id="UP001156666"/>
    </source>
</evidence>
<evidence type="ECO:0000256" key="2">
    <source>
        <dbReference type="ARBA" id="ARBA00022679"/>
    </source>
</evidence>
<dbReference type="InterPro" id="IPR011141">
    <property type="entry name" value="Polyketide_synthase_type-III"/>
</dbReference>
<evidence type="ECO:0000313" key="6">
    <source>
        <dbReference type="EMBL" id="GLR19984.1"/>
    </source>
</evidence>
<dbReference type="InterPro" id="IPR016039">
    <property type="entry name" value="Thiolase-like"/>
</dbReference>
<sequence>MSYINTIGIANPLYKSDQMDIYDYMVDTIPYPDKEKKVLRYLYKKSGIETRYSVLPDFSATNGEERFYNTNNQYNPNVENRLSVYDKSALPLALEAIQNCLEDSTIPNSEITHLITISCTGMSAPGMDAEIIKTLNLSKSIQRFNINFMGCFAAINGLKLADTICRADTDARVLVVSVELCTLHFQNTISADYNLSNMLFADGAAATIVTGNKISEQSLQISGFHSDINNKGEEDMSWNITSSGFLMQLSSYVPKLLKAGFKDILDSIVSKYGIAFEELQHWAIHPGGKRILDNIEHEFALENGELNASRKVLKDYGNMSSPTILFVLKSMQEAENKTKGEYIFTAAFGPGLTTETALLRYA</sequence>
<dbReference type="Pfam" id="PF02797">
    <property type="entry name" value="Chal_sti_synt_C"/>
    <property type="match status" value="1"/>
</dbReference>
<dbReference type="PANTHER" id="PTHR11877:SF46">
    <property type="entry name" value="TYPE III POLYKETIDE SYNTHASE A"/>
    <property type="match status" value="1"/>
</dbReference>
<evidence type="ECO:0000256" key="1">
    <source>
        <dbReference type="ARBA" id="ARBA00005531"/>
    </source>
</evidence>
<dbReference type="Pfam" id="PF00195">
    <property type="entry name" value="Chal_sti_synt_N"/>
    <property type="match status" value="1"/>
</dbReference>
<accession>A0AA37SUV6</accession>
<name>A0AA37SUV6_9BACT</name>
<dbReference type="AlphaFoldDB" id="A0AA37SUV6"/>
<protein>
    <submittedName>
        <fullName evidence="6">Naringenin-chalcone synthase</fullName>
    </submittedName>
</protein>
<dbReference type="PIRSF" id="PIRSF000451">
    <property type="entry name" value="PKS_III"/>
    <property type="match status" value="1"/>
</dbReference>
<evidence type="ECO:0000256" key="3">
    <source>
        <dbReference type="PIRSR" id="PIRSR000451-1"/>
    </source>
</evidence>
<dbReference type="Proteomes" id="UP001156666">
    <property type="component" value="Unassembled WGS sequence"/>
</dbReference>
<feature type="domain" description="Chalcone/stilbene synthase C-terminal" evidence="5">
    <location>
        <begin position="232"/>
        <end position="360"/>
    </location>
</feature>
<dbReference type="SUPFAM" id="SSF53901">
    <property type="entry name" value="Thiolase-like"/>
    <property type="match status" value="1"/>
</dbReference>